<evidence type="ECO:0000259" key="2">
    <source>
        <dbReference type="Pfam" id="PF03972"/>
    </source>
</evidence>
<feature type="domain" description="MmgE/PrpD C-terminal" evidence="3">
    <location>
        <begin position="270"/>
        <end position="431"/>
    </location>
</feature>
<evidence type="ECO:0000313" key="5">
    <source>
        <dbReference type="Proteomes" id="UP000216225"/>
    </source>
</evidence>
<dbReference type="EMBL" id="NKDB02000001">
    <property type="protein sequence ID" value="RKJ99661.1"/>
    <property type="molecule type" value="Genomic_DNA"/>
</dbReference>
<evidence type="ECO:0000313" key="4">
    <source>
        <dbReference type="EMBL" id="RKJ99661.1"/>
    </source>
</evidence>
<dbReference type="Pfam" id="PF03972">
    <property type="entry name" value="MmgE_PrpD_N"/>
    <property type="match status" value="1"/>
</dbReference>
<dbReference type="RefSeq" id="WP_094436734.1">
    <property type="nucleotide sequence ID" value="NZ_NKDB02000001.1"/>
</dbReference>
<dbReference type="InterPro" id="IPR036148">
    <property type="entry name" value="MmgE/PrpD_sf"/>
</dbReference>
<proteinExistence type="inferred from homology"/>
<dbReference type="PANTHER" id="PTHR16943:SF8">
    <property type="entry name" value="2-METHYLCITRATE DEHYDRATASE"/>
    <property type="match status" value="1"/>
</dbReference>
<dbReference type="Gene3D" id="3.30.1330.120">
    <property type="entry name" value="2-methylcitrate dehydratase PrpD"/>
    <property type="match status" value="1"/>
</dbReference>
<dbReference type="InterPro" id="IPR045336">
    <property type="entry name" value="MmgE_PrpD_N"/>
</dbReference>
<dbReference type="AlphaFoldDB" id="A0A420KIA4"/>
<reference evidence="4 5" key="1">
    <citation type="submission" date="2018-09" db="EMBL/GenBank/DDBJ databases">
        <title>Genome comparison of Alicycliphilus sp. BQ1, a polyurethanolytic bacterium, with its closest phylogenetic relatives Alicycliphilus denitrificans BC and K601, unable to attack polyurethane.</title>
        <authorList>
            <person name="Loza-Tavera H."/>
            <person name="Lozano L."/>
            <person name="Cevallos M."/>
            <person name="Maya-Lucas O."/>
            <person name="Garcia-Mena J."/>
            <person name="Hernandez J."/>
        </authorList>
    </citation>
    <scope>NUCLEOTIDE SEQUENCE [LARGE SCALE GENOMIC DNA]</scope>
    <source>
        <strain evidence="4 5">BQ1</strain>
    </source>
</reference>
<dbReference type="InterPro" id="IPR042188">
    <property type="entry name" value="MmgE/PrpD_sf_2"/>
</dbReference>
<dbReference type="InterPro" id="IPR005656">
    <property type="entry name" value="MmgE_PrpD"/>
</dbReference>
<organism evidence="4 5">
    <name type="scientific">Alicycliphilus denitrificans</name>
    <dbReference type="NCBI Taxonomy" id="179636"/>
    <lineage>
        <taxon>Bacteria</taxon>
        <taxon>Pseudomonadati</taxon>
        <taxon>Pseudomonadota</taxon>
        <taxon>Betaproteobacteria</taxon>
        <taxon>Burkholderiales</taxon>
        <taxon>Comamonadaceae</taxon>
        <taxon>Alicycliphilus</taxon>
    </lineage>
</organism>
<evidence type="ECO:0000256" key="1">
    <source>
        <dbReference type="ARBA" id="ARBA00006174"/>
    </source>
</evidence>
<evidence type="ECO:0000259" key="3">
    <source>
        <dbReference type="Pfam" id="PF19305"/>
    </source>
</evidence>
<dbReference type="Gene3D" id="1.10.4100.10">
    <property type="entry name" value="2-methylcitrate dehydratase PrpD"/>
    <property type="match status" value="1"/>
</dbReference>
<dbReference type="InterPro" id="IPR045337">
    <property type="entry name" value="MmgE_PrpD_C"/>
</dbReference>
<protein>
    <submittedName>
        <fullName evidence="4">MmgE/PrpD family protein</fullName>
    </submittedName>
</protein>
<gene>
    <name evidence="4" type="ORF">CE154_008060</name>
</gene>
<comment type="similarity">
    <text evidence="1">Belongs to the PrpD family.</text>
</comment>
<feature type="domain" description="MmgE/PrpD N-terminal" evidence="2">
    <location>
        <begin position="9"/>
        <end position="243"/>
    </location>
</feature>
<dbReference type="InterPro" id="IPR042183">
    <property type="entry name" value="MmgE/PrpD_sf_1"/>
</dbReference>
<dbReference type="GO" id="GO:0016829">
    <property type="term" value="F:lyase activity"/>
    <property type="evidence" value="ECO:0007669"/>
    <property type="project" value="InterPro"/>
</dbReference>
<dbReference type="SUPFAM" id="SSF103378">
    <property type="entry name" value="2-methylcitrate dehydratase PrpD"/>
    <property type="match status" value="1"/>
</dbReference>
<dbReference type="Proteomes" id="UP000216225">
    <property type="component" value="Unassembled WGS sequence"/>
</dbReference>
<comment type="caution">
    <text evidence="4">The sequence shown here is derived from an EMBL/GenBank/DDBJ whole genome shotgun (WGS) entry which is preliminary data.</text>
</comment>
<accession>A0A420KIA4</accession>
<sequence length="454" mass="46964">MSGSGLTRALAAFVAGLRSEHVPPAARQEAHRAMADCLGGAVAGARDEVARIAAAAQARPGGACTLWGTGLRADVHDAALVNGCAAHAHALDDTHESMRGHPSAPLVPAILAVGELVDAGGEDLATAYVAGTEAACRLGRSVNDRHSQLGWHTTGTLGPVGAAAACAWLLRLDAGRTAHALGIAASMAGGLRVNFGTMAKALHAGLAAQHGVQAARLAAGGMTASVAALEGYEGFLQLFCDDGSQDVARALRGLGEHFEVLTPGIVYKQYPTCSLMHALIDMVLQARAQGLLTPADGLELRCAISQRLEAVRGKAWPATGLAAKFCVEYCVAVAVQEGTQGIADFTDAAIHRPGLRELAQRVRLSQGQDFPPGNGDCAELVVLRDGREVLRRRQAKPCGHPSMPLSPAQHEAKFMACAAPVLGAAKARRLLQTLHSPQPCSARELARALALPCA</sequence>
<name>A0A420KIA4_9BURK</name>
<dbReference type="PANTHER" id="PTHR16943">
    <property type="entry name" value="2-METHYLCITRATE DEHYDRATASE-RELATED"/>
    <property type="match status" value="1"/>
</dbReference>
<dbReference type="Pfam" id="PF19305">
    <property type="entry name" value="MmgE_PrpD_C"/>
    <property type="match status" value="1"/>
</dbReference>